<reference evidence="2 3" key="1">
    <citation type="submission" date="2016-10" db="EMBL/GenBank/DDBJ databases">
        <authorList>
            <person name="de Groot N.N."/>
        </authorList>
    </citation>
    <scope>NUCLEOTIDE SEQUENCE [LARGE SCALE GENOMIC DNA]</scope>
    <source>
        <strain evidence="3">P4-7,KCTC 19426,CECT 7604</strain>
    </source>
</reference>
<evidence type="ECO:0000313" key="2">
    <source>
        <dbReference type="EMBL" id="SDO26705.1"/>
    </source>
</evidence>
<proteinExistence type="predicted"/>
<dbReference type="AlphaFoldDB" id="A0A1H0I5Q3"/>
<gene>
    <name evidence="2" type="ORF">SAMN04515671_0369</name>
</gene>
<dbReference type="STRING" id="1090615.SAMN04515671_0369"/>
<feature type="domain" description="Septum formation-related" evidence="1">
    <location>
        <begin position="65"/>
        <end position="204"/>
    </location>
</feature>
<dbReference type="Proteomes" id="UP000198741">
    <property type="component" value="Chromosome I"/>
</dbReference>
<dbReference type="RefSeq" id="WP_090474281.1">
    <property type="nucleotide sequence ID" value="NZ_LT629710.1"/>
</dbReference>
<protein>
    <submittedName>
        <fullName evidence="2">Septum formation</fullName>
    </submittedName>
</protein>
<dbReference type="OrthoDB" id="3381205at2"/>
<dbReference type="Pfam" id="PF13845">
    <property type="entry name" value="Septum_form"/>
    <property type="match status" value="1"/>
</dbReference>
<accession>A0A1H0I5Q3</accession>
<keyword evidence="3" id="KW-1185">Reference proteome</keyword>
<dbReference type="EMBL" id="LT629710">
    <property type="protein sequence ID" value="SDO26705.1"/>
    <property type="molecule type" value="Genomic_DNA"/>
</dbReference>
<name>A0A1H0I5Q3_9ACTN</name>
<organism evidence="2 3">
    <name type="scientific">Nakamurella panacisegetis</name>
    <dbReference type="NCBI Taxonomy" id="1090615"/>
    <lineage>
        <taxon>Bacteria</taxon>
        <taxon>Bacillati</taxon>
        <taxon>Actinomycetota</taxon>
        <taxon>Actinomycetes</taxon>
        <taxon>Nakamurellales</taxon>
        <taxon>Nakamurellaceae</taxon>
        <taxon>Nakamurella</taxon>
    </lineage>
</organism>
<sequence length="276" mass="29294">MDKRFVGAVLIALMAVAVITVPGVLGRRLTGSAAPALHVNPPLEIGNCLGPLNTPQELNTIVDVVPVVACTRAHSAEVIAVGRIDPVDYPVRPTVADAAFTSGPLSEQCDQAAAKFLGWGTKNTVPRIQVSFFTRLTIPGELEWRLGQRWYACELMPGVLDYPISYDGTAQNASFRTPPDAFANCADGPGETRISCREPHHAEQLTSSYGKSAGGDGNCRALVAKVIGTSDPTFNGQLAVLSRVQGGASQCWVTTTSSRYLTATLINHGSRPLPLQ</sequence>
<evidence type="ECO:0000259" key="1">
    <source>
        <dbReference type="Pfam" id="PF13845"/>
    </source>
</evidence>
<dbReference type="InterPro" id="IPR026004">
    <property type="entry name" value="Septum_form"/>
</dbReference>
<evidence type="ECO:0000313" key="3">
    <source>
        <dbReference type="Proteomes" id="UP000198741"/>
    </source>
</evidence>